<proteinExistence type="inferred from homology"/>
<dbReference type="Pfam" id="PF13180">
    <property type="entry name" value="PDZ_2"/>
    <property type="match status" value="1"/>
</dbReference>
<sequence>LVICAADANNKPNYIANGKEAKKRRYMGITMLPLNETIIMELKDKIADFPDITGGVYVHKVVVSSPAYAGGLHAGDIIVDINGFKIESAADVFEVLEKSEILRVTVIRGRYKEMYSVVTETL</sequence>
<evidence type="ECO:0000256" key="1">
    <source>
        <dbReference type="ARBA" id="ARBA00010541"/>
    </source>
</evidence>
<gene>
    <name evidence="3" type="ORF">CUNI_LOCUS13632</name>
</gene>
<evidence type="ECO:0000313" key="4">
    <source>
        <dbReference type="Proteomes" id="UP000678393"/>
    </source>
</evidence>
<comment type="caution">
    <text evidence="3">The sequence shown here is derived from an EMBL/GenBank/DDBJ whole genome shotgun (WGS) entry which is preliminary data.</text>
</comment>
<feature type="domain" description="PDZ" evidence="2">
    <location>
        <begin position="14"/>
        <end position="99"/>
    </location>
</feature>
<dbReference type="PANTHER" id="PTHR22939:SF129">
    <property type="entry name" value="SERINE PROTEASE HTRA2, MITOCHONDRIAL"/>
    <property type="match status" value="1"/>
</dbReference>
<dbReference type="SMART" id="SM00228">
    <property type="entry name" value="PDZ"/>
    <property type="match status" value="1"/>
</dbReference>
<feature type="non-terminal residue" evidence="3">
    <location>
        <position position="122"/>
    </location>
</feature>
<keyword evidence="4" id="KW-1185">Reference proteome</keyword>
<dbReference type="GO" id="GO:0004252">
    <property type="term" value="F:serine-type endopeptidase activity"/>
    <property type="evidence" value="ECO:0007669"/>
    <property type="project" value="TreeGrafter"/>
</dbReference>
<reference evidence="3" key="1">
    <citation type="submission" date="2021-04" db="EMBL/GenBank/DDBJ databases">
        <authorList>
            <consortium name="Molecular Ecology Group"/>
        </authorList>
    </citation>
    <scope>NUCLEOTIDE SEQUENCE</scope>
</reference>
<dbReference type="GO" id="GO:0043065">
    <property type="term" value="P:positive regulation of apoptotic process"/>
    <property type="evidence" value="ECO:0007669"/>
    <property type="project" value="TreeGrafter"/>
</dbReference>
<evidence type="ECO:0000259" key="2">
    <source>
        <dbReference type="PROSITE" id="PS50106"/>
    </source>
</evidence>
<dbReference type="PROSITE" id="PS50106">
    <property type="entry name" value="PDZ"/>
    <property type="match status" value="1"/>
</dbReference>
<dbReference type="SUPFAM" id="SSF50156">
    <property type="entry name" value="PDZ domain-like"/>
    <property type="match status" value="1"/>
</dbReference>
<dbReference type="Proteomes" id="UP000678393">
    <property type="component" value="Unassembled WGS sequence"/>
</dbReference>
<dbReference type="InterPro" id="IPR001478">
    <property type="entry name" value="PDZ"/>
</dbReference>
<dbReference type="InterPro" id="IPR036034">
    <property type="entry name" value="PDZ_sf"/>
</dbReference>
<dbReference type="GO" id="GO:0006508">
    <property type="term" value="P:proteolysis"/>
    <property type="evidence" value="ECO:0007669"/>
    <property type="project" value="TreeGrafter"/>
</dbReference>
<dbReference type="AlphaFoldDB" id="A0A8S3ZEV5"/>
<dbReference type="EMBL" id="CAJHNH020002914">
    <property type="protein sequence ID" value="CAG5128074.1"/>
    <property type="molecule type" value="Genomic_DNA"/>
</dbReference>
<accession>A0A8S3ZEV5</accession>
<name>A0A8S3ZEV5_9EUPU</name>
<organism evidence="3 4">
    <name type="scientific">Candidula unifasciata</name>
    <dbReference type="NCBI Taxonomy" id="100452"/>
    <lineage>
        <taxon>Eukaryota</taxon>
        <taxon>Metazoa</taxon>
        <taxon>Spiralia</taxon>
        <taxon>Lophotrochozoa</taxon>
        <taxon>Mollusca</taxon>
        <taxon>Gastropoda</taxon>
        <taxon>Heterobranchia</taxon>
        <taxon>Euthyneura</taxon>
        <taxon>Panpulmonata</taxon>
        <taxon>Eupulmonata</taxon>
        <taxon>Stylommatophora</taxon>
        <taxon>Helicina</taxon>
        <taxon>Helicoidea</taxon>
        <taxon>Geomitridae</taxon>
        <taxon>Candidula</taxon>
    </lineage>
</organism>
<comment type="similarity">
    <text evidence="1">Belongs to the peptidase S1C family.</text>
</comment>
<evidence type="ECO:0000313" key="3">
    <source>
        <dbReference type="EMBL" id="CAG5128074.1"/>
    </source>
</evidence>
<protein>
    <recommendedName>
        <fullName evidence="2">PDZ domain-containing protein</fullName>
    </recommendedName>
</protein>
<dbReference type="PANTHER" id="PTHR22939">
    <property type="entry name" value="SERINE PROTEASE FAMILY S1C HTRA-RELATED"/>
    <property type="match status" value="1"/>
</dbReference>
<dbReference type="GO" id="GO:0012501">
    <property type="term" value="P:programmed cell death"/>
    <property type="evidence" value="ECO:0007669"/>
    <property type="project" value="TreeGrafter"/>
</dbReference>
<dbReference type="OrthoDB" id="6119943at2759"/>
<dbReference type="Gene3D" id="2.30.42.10">
    <property type="match status" value="1"/>
</dbReference>